<dbReference type="Pfam" id="PF00704">
    <property type="entry name" value="Glyco_hydro_18"/>
    <property type="match status" value="1"/>
</dbReference>
<dbReference type="eggNOG" id="COG3325">
    <property type="taxonomic scope" value="Bacteria"/>
</dbReference>
<reference evidence="4 5" key="1">
    <citation type="journal article" date="2012" name="Int. J. Syst. Evol. Microbiol.">
        <title>Vibrio caribbeanicus sp. nov., isolated from the marine sponge Scleritoderma cyanea.</title>
        <authorList>
            <person name="Hoffmann M."/>
            <person name="Monday S.R."/>
            <person name="Allard M.W."/>
            <person name="Strain E.A."/>
            <person name="Whittaker P."/>
            <person name="Naum M."/>
            <person name="McCarthy P.J."/>
            <person name="Lopez J.V."/>
            <person name="Fischer M."/>
            <person name="Brown E.W."/>
        </authorList>
    </citation>
    <scope>NUCLEOTIDE SEQUENCE [LARGE SCALE GENOMIC DNA]</scope>
    <source>
        <strain evidence="4 5">ATCC BAA-2122</strain>
    </source>
</reference>
<keyword evidence="2" id="KW-0732">Signal</keyword>
<feature type="chain" id="PRO_5003167407" description="GH18 domain-containing protein" evidence="2">
    <location>
        <begin position="21"/>
        <end position="600"/>
    </location>
</feature>
<evidence type="ECO:0000313" key="5">
    <source>
        <dbReference type="Proteomes" id="UP000002943"/>
    </source>
</evidence>
<accession>E3BJY6</accession>
<dbReference type="OrthoDB" id="9821094at2"/>
<evidence type="ECO:0000313" key="4">
    <source>
        <dbReference type="EMBL" id="EFP96614.1"/>
    </source>
</evidence>
<dbReference type="Gene3D" id="3.10.50.10">
    <property type="match status" value="1"/>
</dbReference>
<dbReference type="AlphaFoldDB" id="E3BJY6"/>
<dbReference type="GO" id="GO:0000272">
    <property type="term" value="P:polysaccharide catabolic process"/>
    <property type="evidence" value="ECO:0007669"/>
    <property type="project" value="UniProtKB-KW"/>
</dbReference>
<evidence type="ECO:0000256" key="2">
    <source>
        <dbReference type="SAM" id="SignalP"/>
    </source>
</evidence>
<dbReference type="Proteomes" id="UP000002943">
    <property type="component" value="Unassembled WGS sequence"/>
</dbReference>
<dbReference type="EMBL" id="AEIU01000072">
    <property type="protein sequence ID" value="EFP96614.1"/>
    <property type="molecule type" value="Genomic_DNA"/>
</dbReference>
<dbReference type="InterPro" id="IPR029070">
    <property type="entry name" value="Chitinase_insertion_sf"/>
</dbReference>
<comment type="caution">
    <text evidence="4">The sequence shown here is derived from an EMBL/GenBank/DDBJ whole genome shotgun (WGS) entry which is preliminary data.</text>
</comment>
<name>E3BJY6_9VIBR</name>
<dbReference type="InterPro" id="IPR017853">
    <property type="entry name" value="GH"/>
</dbReference>
<dbReference type="InterPro" id="IPR001223">
    <property type="entry name" value="Glyco_hydro18_cat"/>
</dbReference>
<keyword evidence="1" id="KW-0624">Polysaccharide degradation</keyword>
<dbReference type="Gene3D" id="3.20.20.80">
    <property type="entry name" value="Glycosidases"/>
    <property type="match status" value="1"/>
</dbReference>
<feature type="domain" description="GH18" evidence="3">
    <location>
        <begin position="128"/>
        <end position="375"/>
    </location>
</feature>
<dbReference type="STRING" id="796620.VIBC2010_09827"/>
<feature type="signal peptide" evidence="2">
    <location>
        <begin position="1"/>
        <end position="20"/>
    </location>
</feature>
<evidence type="ECO:0000256" key="1">
    <source>
        <dbReference type="ARBA" id="ARBA00023326"/>
    </source>
</evidence>
<keyword evidence="5" id="KW-1185">Reference proteome</keyword>
<gene>
    <name evidence="4" type="ORF">VIBC2010_09827</name>
</gene>
<dbReference type="SUPFAM" id="SSF51445">
    <property type="entry name" value="(Trans)glycosidases"/>
    <property type="match status" value="1"/>
</dbReference>
<organism evidence="4 5">
    <name type="scientific">Vibrio caribbeanicus ATCC BAA-2122</name>
    <dbReference type="NCBI Taxonomy" id="796620"/>
    <lineage>
        <taxon>Bacteria</taxon>
        <taxon>Pseudomonadati</taxon>
        <taxon>Pseudomonadota</taxon>
        <taxon>Gammaproteobacteria</taxon>
        <taxon>Vibrionales</taxon>
        <taxon>Vibrionaceae</taxon>
        <taxon>Vibrio</taxon>
    </lineage>
</organism>
<dbReference type="RefSeq" id="WP_009601340.1">
    <property type="nucleotide sequence ID" value="NZ_AEIU01000072.1"/>
</dbReference>
<keyword evidence="1" id="KW-0119">Carbohydrate metabolism</keyword>
<protein>
    <recommendedName>
        <fullName evidence="3">GH18 domain-containing protein</fullName>
    </recommendedName>
</protein>
<evidence type="ECO:0000259" key="3">
    <source>
        <dbReference type="Pfam" id="PF00704"/>
    </source>
</evidence>
<proteinExistence type="predicted"/>
<sequence length="600" mass="69393">MSKLLSLLVVIFGLTMSAQSIPSPQSDPKRAADLKYANRYYKDPKLSTITAYVSGEKQYLQHELDRLMQYDAVLISVDSFMHQSKRKIKTFISPFKLLNARENTRIGIKFNLHSPKEIHNVEKLNMTAAPAIEIASEYPFIDEINIALDIESIKANPNQYQQFLRNLRQTLKEVSSEAEISLTVTIPKNKQEARALQHVSIQDTSEQPMTKVYLKPRLEFEQPEIQYLHHASLITSPDRHWSIAESVEHLIYQSGFHARQLQLGYSRQAYRDYPLIEDSEQPHLAESANKQYVDNQVTRNLYTKILDVKQIEGLRNKKNSGFELITDHDFKVDYLYDSKKDNYIAIETPRSVFHTAQYVKQTNLGGLFVEDIDNDNQLLLNAAREGLGYNTERYFFAMKHVINSCGYSDRTTPCQDLHFDSNPENITELKTAEQFLEDLTTHTQVIHFDNVMTAKYLYAGFKGGLPTTGEEMGLTVTMKAFYNTEFTKEQYDKIRELHKYADYHGKNRTLHNYVAPHNTEELSASTFKGLYDIARFNRAVSEAAKESIKFSNLFKGKKNNAENSRFHLFKKNLDNPDEEARKKFMRSTDGKKFIEKFDNL</sequence>